<comment type="caution">
    <text evidence="2">The sequence shown here is derived from an EMBL/GenBank/DDBJ whole genome shotgun (WGS) entry which is preliminary data.</text>
</comment>
<sequence>MKKKYYFILIGLFFLWGIFLRFYNLGGASFWIDEGYSSITSYYSLQNNFLPLLQSGRYDFSQYFFTLSQNLSFSIFGYSDLSARIPSFVFGILLMILSTLFAYELLKGHKYKYIGVLFISFLSYFSTWQIIWSREARFYELLALILLFGVYLLYKFEISKKGIYFLIFSIIAGIGSIYHPFLLSLFAIGGIYLIYFFVSKFIMSNYDKTIIKKNLKYIFMIFGGFLFYLSITSLFKYITNGGVDIGNIVPNTFDLPQNLKENYINFYNNLLLEELGILHIFFIFGSFYLAYIRKYFYLIIFLGTFLINFFVISQKGIMLHSRYMYHIFSIITIFGSYIFFIFISYLYDKSIGFKNKIYKILLYIFIIFLNFSLFYSFNINLLPKNVYYIDYTSPKPNFKSAYNFAKNNYPNTKIISGMPQLCVWYNIENKNICQYSMRVNLTGKKSANERLIQETNHNYTAIPYINNISQIGNNLFILDDLSLRMSINKEIIDYVLNNCNKIFEDIGNEKKYNYIGVWKCKN</sequence>
<accession>A0ABS5QLE3</accession>
<dbReference type="EMBL" id="JAEDAM010000017">
    <property type="protein sequence ID" value="MBS8121809.1"/>
    <property type="molecule type" value="Genomic_DNA"/>
</dbReference>
<dbReference type="RefSeq" id="WP_213348706.1">
    <property type="nucleotide sequence ID" value="NZ_JAEDAM010000017.1"/>
</dbReference>
<keyword evidence="1" id="KW-0812">Transmembrane</keyword>
<evidence type="ECO:0000256" key="1">
    <source>
        <dbReference type="SAM" id="Phobius"/>
    </source>
</evidence>
<evidence type="ECO:0000313" key="2">
    <source>
        <dbReference type="EMBL" id="MBS8121809.1"/>
    </source>
</evidence>
<keyword evidence="3" id="KW-1185">Reference proteome</keyword>
<proteinExistence type="predicted"/>
<dbReference type="GO" id="GO:0016740">
    <property type="term" value="F:transferase activity"/>
    <property type="evidence" value="ECO:0007669"/>
    <property type="project" value="UniProtKB-KW"/>
</dbReference>
<keyword evidence="1" id="KW-0472">Membrane</keyword>
<gene>
    <name evidence="2" type="ORF">VAMP_27n121</name>
</gene>
<name>A0ABS5QLE3_9BACT</name>
<keyword evidence="2" id="KW-0808">Transferase</keyword>
<organism evidence="2 3">
    <name type="scientific">Candidatus Vampirococcus lugosii</name>
    <dbReference type="NCBI Taxonomy" id="2789015"/>
    <lineage>
        <taxon>Bacteria</taxon>
        <taxon>Candidatus Absconditibacteriota</taxon>
        <taxon>Vampirococcus</taxon>
    </lineage>
</organism>
<feature type="transmembrane region" description="Helical" evidence="1">
    <location>
        <begin position="215"/>
        <end position="235"/>
    </location>
</feature>
<evidence type="ECO:0000313" key="3">
    <source>
        <dbReference type="Proteomes" id="UP000680365"/>
    </source>
</evidence>
<feature type="transmembrane region" description="Helical" evidence="1">
    <location>
        <begin position="138"/>
        <end position="156"/>
    </location>
</feature>
<feature type="transmembrane region" description="Helical" evidence="1">
    <location>
        <begin position="270"/>
        <end position="289"/>
    </location>
</feature>
<feature type="transmembrane region" description="Helical" evidence="1">
    <location>
        <begin position="113"/>
        <end position="132"/>
    </location>
</feature>
<keyword evidence="1" id="KW-1133">Transmembrane helix</keyword>
<feature type="transmembrane region" description="Helical" evidence="1">
    <location>
        <begin position="5"/>
        <end position="23"/>
    </location>
</feature>
<feature type="transmembrane region" description="Helical" evidence="1">
    <location>
        <begin position="185"/>
        <end position="203"/>
    </location>
</feature>
<dbReference type="Proteomes" id="UP000680365">
    <property type="component" value="Unassembled WGS sequence"/>
</dbReference>
<feature type="transmembrane region" description="Helical" evidence="1">
    <location>
        <begin position="296"/>
        <end position="317"/>
    </location>
</feature>
<feature type="transmembrane region" description="Helical" evidence="1">
    <location>
        <begin position="360"/>
        <end position="377"/>
    </location>
</feature>
<feature type="transmembrane region" description="Helical" evidence="1">
    <location>
        <begin position="85"/>
        <end position="106"/>
    </location>
</feature>
<protein>
    <submittedName>
        <fullName evidence="2">4-amino-4-deoxy-L-arabinose transferase or related glycosyltransferase of PMT family</fullName>
    </submittedName>
</protein>
<feature type="transmembrane region" description="Helical" evidence="1">
    <location>
        <begin position="323"/>
        <end position="348"/>
    </location>
</feature>
<reference evidence="2 3" key="1">
    <citation type="journal article" date="2021" name="Nat. Commun.">
        <title>Reductive evolution and unique predatory mode in the CPR bacterium Vampirococcus lugosii.</title>
        <authorList>
            <person name="Moreira D."/>
            <person name="Zivanovic Y."/>
            <person name="Lopez-Archilla A.I."/>
            <person name="Iniesto M."/>
            <person name="Lopez-Garcia P."/>
        </authorList>
    </citation>
    <scope>NUCLEOTIDE SEQUENCE [LARGE SCALE GENOMIC DNA]</scope>
    <source>
        <strain evidence="2">Chiprana</strain>
    </source>
</reference>
<feature type="transmembrane region" description="Helical" evidence="1">
    <location>
        <begin position="163"/>
        <end position="179"/>
    </location>
</feature>